<evidence type="ECO:0000313" key="2">
    <source>
        <dbReference type="Proteomes" id="UP000282483"/>
    </source>
</evidence>
<gene>
    <name evidence="1" type="ORF">RVIR1_03320</name>
</gene>
<name>A0A2Z5UV69_9COXI</name>
<accession>A0A2Z5UV69</accession>
<proteinExistence type="predicted"/>
<sequence length="80" mass="8908">MILSLLLTQGSINKQQFASLSNNKDLVYDVYDSVKEIIAKRDNHGVIMTEGSEIAEIDVSMPKLFEMFGMAKVGQIDLSK</sequence>
<protein>
    <submittedName>
        <fullName evidence="1">Uncharacterized protein</fullName>
    </submittedName>
</protein>
<dbReference type="KEGG" id="rvi:RVIR1_03320"/>
<dbReference type="Proteomes" id="UP000282483">
    <property type="component" value="Chromosome"/>
</dbReference>
<dbReference type="AlphaFoldDB" id="A0A2Z5UV69"/>
<reference evidence="1 2" key="1">
    <citation type="submission" date="2017-03" db="EMBL/GenBank/DDBJ databases">
        <title>The genome sequence of Candidatus Rickettsiella viridis.</title>
        <authorList>
            <person name="Nikoh N."/>
            <person name="Tsuchida T."/>
            <person name="Yamaguchi K."/>
            <person name="Maeda T."/>
            <person name="Shigenobu S."/>
            <person name="Fukatsu T."/>
        </authorList>
    </citation>
    <scope>NUCLEOTIDE SEQUENCE [LARGE SCALE GENOMIC DNA]</scope>
    <source>
        <strain evidence="1 2">Ap-RA04</strain>
    </source>
</reference>
<evidence type="ECO:0000313" key="1">
    <source>
        <dbReference type="EMBL" id="BBB14853.1"/>
    </source>
</evidence>
<dbReference type="EMBL" id="AP018005">
    <property type="protein sequence ID" value="BBB14853.1"/>
    <property type="molecule type" value="Genomic_DNA"/>
</dbReference>
<keyword evidence="2" id="KW-1185">Reference proteome</keyword>
<organism evidence="1 2">
    <name type="scientific">Candidatus Rickettsiella viridis</name>
    <dbReference type="NCBI Taxonomy" id="676208"/>
    <lineage>
        <taxon>Bacteria</taxon>
        <taxon>Pseudomonadati</taxon>
        <taxon>Pseudomonadota</taxon>
        <taxon>Gammaproteobacteria</taxon>
        <taxon>Legionellales</taxon>
        <taxon>Coxiellaceae</taxon>
        <taxon>Rickettsiella</taxon>
    </lineage>
</organism>